<keyword evidence="8" id="KW-1015">Disulfide bond</keyword>
<feature type="transmembrane region" description="Helical" evidence="11">
    <location>
        <begin position="134"/>
        <end position="155"/>
    </location>
</feature>
<dbReference type="InterPro" id="IPR038354">
    <property type="entry name" value="VKOR_sf"/>
</dbReference>
<evidence type="ECO:0000313" key="13">
    <source>
        <dbReference type="EMBL" id="RSM85269.1"/>
    </source>
</evidence>
<feature type="domain" description="Vitamin K epoxide reductase" evidence="12">
    <location>
        <begin position="21"/>
        <end position="159"/>
    </location>
</feature>
<evidence type="ECO:0000256" key="7">
    <source>
        <dbReference type="ARBA" id="ARBA00023136"/>
    </source>
</evidence>
<dbReference type="RefSeq" id="WP_051794787.1">
    <property type="nucleotide sequence ID" value="NZ_QHKI01000013.1"/>
</dbReference>
<dbReference type="GO" id="GO:0016491">
    <property type="term" value="F:oxidoreductase activity"/>
    <property type="evidence" value="ECO:0007669"/>
    <property type="project" value="UniProtKB-KW"/>
</dbReference>
<keyword evidence="7 11" id="KW-0472">Membrane</keyword>
<evidence type="ECO:0000256" key="9">
    <source>
        <dbReference type="ARBA" id="ARBA00023284"/>
    </source>
</evidence>
<evidence type="ECO:0000256" key="8">
    <source>
        <dbReference type="ARBA" id="ARBA00023157"/>
    </source>
</evidence>
<comment type="subcellular location">
    <subcellularLocation>
        <location evidence="1">Membrane</location>
        <topology evidence="1">Multi-pass membrane protein</topology>
    </subcellularLocation>
</comment>
<keyword evidence="3 11" id="KW-0812">Transmembrane</keyword>
<keyword evidence="4" id="KW-0874">Quinone</keyword>
<keyword evidence="6" id="KW-0560">Oxidoreductase</keyword>
<evidence type="ECO:0000256" key="6">
    <source>
        <dbReference type="ARBA" id="ARBA00023002"/>
    </source>
</evidence>
<reference evidence="13 14" key="1">
    <citation type="submission" date="2018-05" db="EMBL/GenBank/DDBJ databases">
        <title>Evolution of GPA BGCs.</title>
        <authorList>
            <person name="Waglechner N."/>
            <person name="Wright G.D."/>
        </authorList>
    </citation>
    <scope>NUCLEOTIDE SEQUENCE [LARGE SCALE GENOMIC DNA]</scope>
    <source>
        <strain evidence="13 14">A82846</strain>
    </source>
</reference>
<gene>
    <name evidence="13" type="ORF">DMH04_18450</name>
</gene>
<keyword evidence="9" id="KW-0676">Redox-active center</keyword>
<evidence type="ECO:0000256" key="11">
    <source>
        <dbReference type="SAM" id="Phobius"/>
    </source>
</evidence>
<feature type="transmembrane region" description="Helical" evidence="11">
    <location>
        <begin position="107"/>
        <end position="128"/>
    </location>
</feature>
<evidence type="ECO:0000313" key="14">
    <source>
        <dbReference type="Proteomes" id="UP000287547"/>
    </source>
</evidence>
<proteinExistence type="inferred from homology"/>
<comment type="similarity">
    <text evidence="2">Belongs to the VKOR family.</text>
</comment>
<dbReference type="SMART" id="SM00756">
    <property type="entry name" value="VKc"/>
    <property type="match status" value="1"/>
</dbReference>
<dbReference type="OrthoDB" id="9814124at2"/>
<evidence type="ECO:0000259" key="12">
    <source>
        <dbReference type="SMART" id="SM00756"/>
    </source>
</evidence>
<feature type="transmembrane region" description="Helical" evidence="11">
    <location>
        <begin position="27"/>
        <end position="45"/>
    </location>
</feature>
<dbReference type="EMBL" id="QHKI01000013">
    <property type="protein sequence ID" value="RSM85269.1"/>
    <property type="molecule type" value="Genomic_DNA"/>
</dbReference>
<accession>A0A428ZB30</accession>
<dbReference type="Gene3D" id="1.20.1440.130">
    <property type="entry name" value="VKOR domain"/>
    <property type="match status" value="1"/>
</dbReference>
<dbReference type="GO" id="GO:0048038">
    <property type="term" value="F:quinone binding"/>
    <property type="evidence" value="ECO:0007669"/>
    <property type="project" value="UniProtKB-KW"/>
</dbReference>
<comment type="caution">
    <text evidence="13">The sequence shown here is derived from an EMBL/GenBank/DDBJ whole genome shotgun (WGS) entry which is preliminary data.</text>
</comment>
<evidence type="ECO:0000256" key="5">
    <source>
        <dbReference type="ARBA" id="ARBA00022989"/>
    </source>
</evidence>
<evidence type="ECO:0000256" key="3">
    <source>
        <dbReference type="ARBA" id="ARBA00022692"/>
    </source>
</evidence>
<dbReference type="InterPro" id="IPR012932">
    <property type="entry name" value="VKOR"/>
</dbReference>
<name>A0A428ZB30_KIBAR</name>
<sequence length="175" mass="18314">MTRSNCSAGYWTPPGQESNPSAWRRRIPIAVLALVGCATSTYLALYQYGVLTDVWDPIFGSGSEAVLTSTLSTALPVPDGAIGAAAYLVEAVLELAGGRRRWADRSLLVLTLGLVAAGLGVAGLVLVIAQPLLTGTFCSLCLASAVISIAVLVLVRSEISAAWTHVRQHGNNRPI</sequence>
<dbReference type="Proteomes" id="UP000287547">
    <property type="component" value="Unassembled WGS sequence"/>
</dbReference>
<protein>
    <submittedName>
        <fullName evidence="13">Vitamin K epoxide reductase</fullName>
    </submittedName>
</protein>
<evidence type="ECO:0000256" key="2">
    <source>
        <dbReference type="ARBA" id="ARBA00006214"/>
    </source>
</evidence>
<dbReference type="Pfam" id="PF07884">
    <property type="entry name" value="VKOR"/>
    <property type="match status" value="1"/>
</dbReference>
<dbReference type="PANTHER" id="PTHR34573">
    <property type="entry name" value="VKC DOMAIN-CONTAINING PROTEIN"/>
    <property type="match status" value="1"/>
</dbReference>
<keyword evidence="5 11" id="KW-1133">Transmembrane helix</keyword>
<dbReference type="GO" id="GO:0016020">
    <property type="term" value="C:membrane"/>
    <property type="evidence" value="ECO:0007669"/>
    <property type="project" value="UniProtKB-SubCell"/>
</dbReference>
<evidence type="ECO:0000256" key="10">
    <source>
        <dbReference type="SAM" id="MobiDB-lite"/>
    </source>
</evidence>
<dbReference type="PANTHER" id="PTHR34573:SF1">
    <property type="entry name" value="VITAMIN K EPOXIDE REDUCTASE DOMAIN-CONTAINING PROTEIN"/>
    <property type="match status" value="1"/>
</dbReference>
<evidence type="ECO:0000256" key="4">
    <source>
        <dbReference type="ARBA" id="ARBA00022719"/>
    </source>
</evidence>
<dbReference type="AlphaFoldDB" id="A0A428ZB30"/>
<feature type="region of interest" description="Disordered" evidence="10">
    <location>
        <begin position="1"/>
        <end position="20"/>
    </location>
</feature>
<organism evidence="13 14">
    <name type="scientific">Kibdelosporangium aridum</name>
    <dbReference type="NCBI Taxonomy" id="2030"/>
    <lineage>
        <taxon>Bacteria</taxon>
        <taxon>Bacillati</taxon>
        <taxon>Actinomycetota</taxon>
        <taxon>Actinomycetes</taxon>
        <taxon>Pseudonocardiales</taxon>
        <taxon>Pseudonocardiaceae</taxon>
        <taxon>Kibdelosporangium</taxon>
    </lineage>
</organism>
<evidence type="ECO:0000256" key="1">
    <source>
        <dbReference type="ARBA" id="ARBA00004141"/>
    </source>
</evidence>